<organism evidence="3 4">
    <name type="scientific">Ditylenchus dipsaci</name>
    <dbReference type="NCBI Taxonomy" id="166011"/>
    <lineage>
        <taxon>Eukaryota</taxon>
        <taxon>Metazoa</taxon>
        <taxon>Ecdysozoa</taxon>
        <taxon>Nematoda</taxon>
        <taxon>Chromadorea</taxon>
        <taxon>Rhabditida</taxon>
        <taxon>Tylenchina</taxon>
        <taxon>Tylenchomorpha</taxon>
        <taxon>Sphaerularioidea</taxon>
        <taxon>Anguinidae</taxon>
        <taxon>Anguininae</taxon>
        <taxon>Ditylenchus</taxon>
    </lineage>
</organism>
<dbReference type="InterPro" id="IPR002913">
    <property type="entry name" value="START_lipid-bd_dom"/>
</dbReference>
<dbReference type="GO" id="GO:0008289">
    <property type="term" value="F:lipid binding"/>
    <property type="evidence" value="ECO:0007669"/>
    <property type="project" value="InterPro"/>
</dbReference>
<evidence type="ECO:0000259" key="2">
    <source>
        <dbReference type="PROSITE" id="PS50848"/>
    </source>
</evidence>
<dbReference type="InterPro" id="IPR023393">
    <property type="entry name" value="START-like_dom_sf"/>
</dbReference>
<feature type="domain" description="START" evidence="2">
    <location>
        <begin position="55"/>
        <end position="180"/>
    </location>
</feature>
<dbReference type="Proteomes" id="UP000887574">
    <property type="component" value="Unplaced"/>
</dbReference>
<dbReference type="PROSITE" id="PS50848">
    <property type="entry name" value="START"/>
    <property type="match status" value="1"/>
</dbReference>
<dbReference type="Pfam" id="PF01852">
    <property type="entry name" value="START"/>
    <property type="match status" value="1"/>
</dbReference>
<dbReference type="InterPro" id="IPR051213">
    <property type="entry name" value="START_lipid_transfer"/>
</dbReference>
<evidence type="ECO:0000313" key="4">
    <source>
        <dbReference type="WBParaSite" id="jg9868"/>
    </source>
</evidence>
<dbReference type="GO" id="GO:0005737">
    <property type="term" value="C:cytoplasm"/>
    <property type="evidence" value="ECO:0007669"/>
    <property type="project" value="UniProtKB-ARBA"/>
</dbReference>
<protein>
    <submittedName>
        <fullName evidence="4">START domain-containing protein</fullName>
    </submittedName>
</protein>
<feature type="region of interest" description="Disordered" evidence="1">
    <location>
        <begin position="1"/>
        <end position="26"/>
    </location>
</feature>
<name>A0A915EW51_9BILA</name>
<accession>A0A915EW51</accession>
<evidence type="ECO:0000256" key="1">
    <source>
        <dbReference type="SAM" id="MobiDB-lite"/>
    </source>
</evidence>
<feature type="compositionally biased region" description="Polar residues" evidence="1">
    <location>
        <begin position="1"/>
        <end position="14"/>
    </location>
</feature>
<dbReference type="PANTHER" id="PTHR19308">
    <property type="entry name" value="PHOSPHATIDYLCHOLINE TRANSFER PROTEIN"/>
    <property type="match status" value="1"/>
</dbReference>
<dbReference type="SUPFAM" id="SSF55961">
    <property type="entry name" value="Bet v1-like"/>
    <property type="match status" value="1"/>
</dbReference>
<dbReference type="AlphaFoldDB" id="A0A915EW51"/>
<dbReference type="Gene3D" id="3.30.530.20">
    <property type="match status" value="1"/>
</dbReference>
<sequence length="180" mass="20522">MTAGQQKESTNPACSSSSSSLSSGPSEAMQVNVVKALEDRDFSYAKEMCDNCSTWQLVYENSKKTTKVWTKPVSDSNLHMIKARSEFHDVCADVAYDVLQDPDYRHKWDKYMLSTIPIGYLDVNNDVCYYSLGSIPPFRSRDFVMQRSWLDTGKEKFILGHSVWHDRFPPTKRTSEAPSI</sequence>
<keyword evidence="3" id="KW-1185">Reference proteome</keyword>
<dbReference type="PANTHER" id="PTHR19308:SF14">
    <property type="entry name" value="START DOMAIN-CONTAINING PROTEIN"/>
    <property type="match status" value="1"/>
</dbReference>
<evidence type="ECO:0000313" key="3">
    <source>
        <dbReference type="Proteomes" id="UP000887574"/>
    </source>
</evidence>
<dbReference type="WBParaSite" id="jg9868">
    <property type="protein sequence ID" value="jg9868"/>
    <property type="gene ID" value="jg9868"/>
</dbReference>
<feature type="compositionally biased region" description="Low complexity" evidence="1">
    <location>
        <begin position="15"/>
        <end position="26"/>
    </location>
</feature>
<proteinExistence type="predicted"/>
<reference evidence="4" key="1">
    <citation type="submission" date="2022-11" db="UniProtKB">
        <authorList>
            <consortium name="WormBaseParasite"/>
        </authorList>
    </citation>
    <scope>IDENTIFICATION</scope>
</reference>